<reference evidence="1 2" key="1">
    <citation type="submission" date="2020-08" db="EMBL/GenBank/DDBJ databases">
        <title>Genomic Encyclopedia of Type Strains, Phase IV (KMG-IV): sequencing the most valuable type-strain genomes for metagenomic binning, comparative biology and taxonomic classification.</title>
        <authorList>
            <person name="Goeker M."/>
        </authorList>
    </citation>
    <scope>NUCLEOTIDE SEQUENCE [LARGE SCALE GENOMIC DNA]</scope>
    <source>
        <strain evidence="1 2">DSM 27244</strain>
    </source>
</reference>
<dbReference type="Proteomes" id="UP000557739">
    <property type="component" value="Unassembled WGS sequence"/>
</dbReference>
<dbReference type="EMBL" id="JACIJJ010000002">
    <property type="protein sequence ID" value="MBB5698611.1"/>
    <property type="molecule type" value="Genomic_DNA"/>
</dbReference>
<keyword evidence="2" id="KW-1185">Reference proteome</keyword>
<dbReference type="RefSeq" id="WP_184027484.1">
    <property type="nucleotide sequence ID" value="NZ_JACIJJ010000002.1"/>
</dbReference>
<accession>A0A7W9EJH5</accession>
<gene>
    <name evidence="1" type="ORF">FHR19_001956</name>
</gene>
<name>A0A7W9EJH5_9SPHN</name>
<protein>
    <submittedName>
        <fullName evidence="1">Uncharacterized protein</fullName>
    </submittedName>
</protein>
<evidence type="ECO:0000313" key="1">
    <source>
        <dbReference type="EMBL" id="MBB5698611.1"/>
    </source>
</evidence>
<sequence length="52" mass="5885">MHDTPEDLYVDRSIRVVFFSQPVAARCRRLICGSDHARAVEAIVGRQEGCPR</sequence>
<comment type="caution">
    <text evidence="1">The sequence shown here is derived from an EMBL/GenBank/DDBJ whole genome shotgun (WGS) entry which is preliminary data.</text>
</comment>
<organism evidence="1 2">
    <name type="scientific">Sphingomonas yantingensis</name>
    <dbReference type="NCBI Taxonomy" id="1241761"/>
    <lineage>
        <taxon>Bacteria</taxon>
        <taxon>Pseudomonadati</taxon>
        <taxon>Pseudomonadota</taxon>
        <taxon>Alphaproteobacteria</taxon>
        <taxon>Sphingomonadales</taxon>
        <taxon>Sphingomonadaceae</taxon>
        <taxon>Sphingomonas</taxon>
    </lineage>
</organism>
<proteinExistence type="predicted"/>
<evidence type="ECO:0000313" key="2">
    <source>
        <dbReference type="Proteomes" id="UP000557739"/>
    </source>
</evidence>
<dbReference type="AlphaFoldDB" id="A0A7W9EJH5"/>